<comment type="caution">
    <text evidence="1">The sequence shown here is derived from an EMBL/GenBank/DDBJ whole genome shotgun (WGS) entry which is preliminary data.</text>
</comment>
<gene>
    <name evidence="1" type="ORF">OZSIB_2274</name>
</gene>
<accession>A0A367ZTD4</accession>
<organism evidence="1 2">
    <name type="scientific">Candidatus Ozemobacter sibiricus</name>
    <dbReference type="NCBI Taxonomy" id="2268124"/>
    <lineage>
        <taxon>Bacteria</taxon>
        <taxon>Candidatus Ozemobacteria</taxon>
        <taxon>Candidatus Ozemobacterales</taxon>
        <taxon>Candidatus Ozemobacteraceae</taxon>
        <taxon>Candidatus Ozemobacter</taxon>
    </lineage>
</organism>
<dbReference type="InterPro" id="IPR011989">
    <property type="entry name" value="ARM-like"/>
</dbReference>
<dbReference type="EMBL" id="QOQW01000002">
    <property type="protein sequence ID" value="RCK81405.1"/>
    <property type="molecule type" value="Genomic_DNA"/>
</dbReference>
<dbReference type="AlphaFoldDB" id="A0A367ZTD4"/>
<evidence type="ECO:0008006" key="3">
    <source>
        <dbReference type="Google" id="ProtNLM"/>
    </source>
</evidence>
<sequence length="642" mass="72811">MTNLLALLLEDLDSENRAVRCDALRQLAECDLDAPALARLKALATSREEDPEIQFLARQAVLNTERRRQTAASAFPTFTDTRDLETRLTALSLPEFQEAVGSCPAAAVPALMEVLRRRLPDESQTDRAPVILSAFRRWGRPEDADLLLPFLSARDPVQVIEVIGALERVAPRKLFEKIGLALTSPYPTVQNRALRTILRFHFMKGVEYLRQMFASEHASVRAAAVMQCMTIPFHKVQELIFNALALEEDPRVLARAAYLLYLNPSEHTVYWLMDIASTAGQAKQKWCQDCIAAVLESIRLSGIMEESVEEFTERIQRQLEARQRNALLSTFFEELEHKDPMRRYEAIEALREHQTLPEVREKFQALWQNDPDKRIKGLLTAIFAENPDRKRLQAELAPDKFQKLLRDEQLALLGQVKSCEEFSFVRCHLQRLSRMRLDPLVVAEAVRLLGRYGDAQEELPFLMMSLKSGEGLIQARAIEGLGRLAPDALLKELPRLIREADPTVRSAALRTFFRLDKTQAMKALQDMLLSVSAAVKEQALVCLAQLSYAATRPLLLRFVKEEANPNLVRKAGVILRNNPDLDAVRNVYDTMRLAREPRRSLLKEILQECLEGCLAAGLLQGTVQEHLERLRREAAAAEMPTI</sequence>
<dbReference type="Gene3D" id="1.25.10.10">
    <property type="entry name" value="Leucine-rich Repeat Variant"/>
    <property type="match status" value="2"/>
</dbReference>
<dbReference type="Proteomes" id="UP000252355">
    <property type="component" value="Unassembled WGS sequence"/>
</dbReference>
<dbReference type="InterPro" id="IPR016024">
    <property type="entry name" value="ARM-type_fold"/>
</dbReference>
<dbReference type="SUPFAM" id="SSF48371">
    <property type="entry name" value="ARM repeat"/>
    <property type="match status" value="1"/>
</dbReference>
<proteinExistence type="predicted"/>
<protein>
    <recommendedName>
        <fullName evidence="3">HEAT repeat domain-containing protein</fullName>
    </recommendedName>
</protein>
<name>A0A367ZTD4_9BACT</name>
<reference evidence="1 2" key="1">
    <citation type="submission" date="2018-05" db="EMBL/GenBank/DDBJ databases">
        <title>A metagenomic window into the 2 km-deep terrestrial subsurface aquifer revealed taxonomically and functionally diverse microbial community comprising novel uncultured bacterial lineages.</title>
        <authorList>
            <person name="Kadnikov V.V."/>
            <person name="Mardanov A.V."/>
            <person name="Beletsky A.V."/>
            <person name="Banks D."/>
            <person name="Pimenov N.V."/>
            <person name="Frank Y.A."/>
            <person name="Karnachuk O.V."/>
            <person name="Ravin N.V."/>
        </authorList>
    </citation>
    <scope>NUCLEOTIDE SEQUENCE [LARGE SCALE GENOMIC DNA]</scope>
    <source>
        <strain evidence="1">BY5</strain>
    </source>
</reference>
<evidence type="ECO:0000313" key="2">
    <source>
        <dbReference type="Proteomes" id="UP000252355"/>
    </source>
</evidence>
<evidence type="ECO:0000313" key="1">
    <source>
        <dbReference type="EMBL" id="RCK81405.1"/>
    </source>
</evidence>